<comment type="subcellular location">
    <subcellularLocation>
        <location evidence="1">Cell membrane</location>
        <topology evidence="1">Multi-pass membrane protein</topology>
    </subcellularLocation>
</comment>
<evidence type="ECO:0000256" key="7">
    <source>
        <dbReference type="ARBA" id="ARBA00023136"/>
    </source>
</evidence>
<dbReference type="GO" id="GO:0004930">
    <property type="term" value="F:G protein-coupled receptor activity"/>
    <property type="evidence" value="ECO:0007669"/>
    <property type="project" value="UniProtKB-KW"/>
</dbReference>
<dbReference type="EMBL" id="CVRI01000047">
    <property type="protein sequence ID" value="CRK97662.1"/>
    <property type="molecule type" value="Genomic_DNA"/>
</dbReference>
<evidence type="ECO:0000256" key="2">
    <source>
        <dbReference type="ARBA" id="ARBA00010663"/>
    </source>
</evidence>
<organism evidence="15 16">
    <name type="scientific">Clunio marinus</name>
    <dbReference type="NCBI Taxonomy" id="568069"/>
    <lineage>
        <taxon>Eukaryota</taxon>
        <taxon>Metazoa</taxon>
        <taxon>Ecdysozoa</taxon>
        <taxon>Arthropoda</taxon>
        <taxon>Hexapoda</taxon>
        <taxon>Insecta</taxon>
        <taxon>Pterygota</taxon>
        <taxon>Neoptera</taxon>
        <taxon>Endopterygota</taxon>
        <taxon>Diptera</taxon>
        <taxon>Nematocera</taxon>
        <taxon>Chironomoidea</taxon>
        <taxon>Chironomidae</taxon>
        <taxon>Clunio</taxon>
    </lineage>
</organism>
<feature type="transmembrane region" description="Helical" evidence="13">
    <location>
        <begin position="554"/>
        <end position="579"/>
    </location>
</feature>
<dbReference type="PROSITE" id="PS00237">
    <property type="entry name" value="G_PROTEIN_RECEP_F1_1"/>
    <property type="match status" value="1"/>
</dbReference>
<evidence type="ECO:0000256" key="9">
    <source>
        <dbReference type="ARBA" id="ARBA00023170"/>
    </source>
</evidence>
<gene>
    <name evidence="15" type="ORF">CLUMA_CG011047</name>
</gene>
<evidence type="ECO:0000256" key="12">
    <source>
        <dbReference type="RuleBase" id="RU000688"/>
    </source>
</evidence>
<keyword evidence="11 12" id="KW-0807">Transducer</keyword>
<evidence type="ECO:0000259" key="14">
    <source>
        <dbReference type="PROSITE" id="PS50262"/>
    </source>
</evidence>
<keyword evidence="9 12" id="KW-0675">Receptor</keyword>
<feature type="transmembrane region" description="Helical" evidence="13">
    <location>
        <begin position="479"/>
        <end position="500"/>
    </location>
</feature>
<accession>A0A1J1IF88</accession>
<feature type="domain" description="G-protein coupled receptors family 1 profile" evidence="14">
    <location>
        <begin position="296"/>
        <end position="576"/>
    </location>
</feature>
<evidence type="ECO:0000256" key="10">
    <source>
        <dbReference type="ARBA" id="ARBA00023180"/>
    </source>
</evidence>
<feature type="transmembrane region" description="Helical" evidence="13">
    <location>
        <begin position="419"/>
        <end position="439"/>
    </location>
</feature>
<feature type="transmembrane region" description="Helical" evidence="13">
    <location>
        <begin position="329"/>
        <end position="357"/>
    </location>
</feature>
<keyword evidence="7 13" id="KW-0472">Membrane</keyword>
<dbReference type="Pfam" id="PF19018">
    <property type="entry name" value="Vanin_C"/>
    <property type="match status" value="1"/>
</dbReference>
<evidence type="ECO:0000256" key="4">
    <source>
        <dbReference type="ARBA" id="ARBA00022692"/>
    </source>
</evidence>
<evidence type="ECO:0000256" key="13">
    <source>
        <dbReference type="SAM" id="Phobius"/>
    </source>
</evidence>
<dbReference type="PRINTS" id="PR00663">
    <property type="entry name" value="GALANINR"/>
</dbReference>
<sequence>MTVVNVNAHLGALDQAQNDDFYTAAVVEFSLPTTPNVVTECSSMASNIYFTPHHGSHIYLSIHHFKFNKALAMVTTLQLILSRIPKDTETYSMHITDSVVKRYSLKQLDELLIKHIPLSFAVELPSNNEIRRFCSDKICCEFTMKYKKHEMKVNESFHYKVTVFSGKEKQINEHSKEIYCAVVACTSDSTKSCGTRFQPSDNLKPSVKFERIKIKMIVELETAQNDYLVMPTNVDFSILPLDTSQYNFERSAVYSNEDKQYINYTTILTSENESIMTFGVLGRVFQLDEIGEEDIPSLLYLLLTVSNATNVSIWNENFTSYGLDEVEHLVSLSVFILFSFIFFAGLIGNGLVVIGVPFTATDYILNSWPFGDFMCRFVQYMIVVTCHASVYTLVLMSLDRYLAVVHPVSSIAFRTEKNASLSIAVIWLLITITGIPVMLSHGETIFLFDFNVVMVKCIFLSHEGYNWAAFQVSFFLSSYVVPLTLISVLYVCMLVSLWRGQAPGGTLSAESRRGKKRVTRMIVAVVLAFAICWLPIQVILVLKSIDVYHQTTFLVGFQIVSHVLAYLSSCVNPLLYAFLSENFRKAFRKVVKCGGSQTFQTRLTSKISRAGNGHSHDIL</sequence>
<reference evidence="15 16" key="1">
    <citation type="submission" date="2015-04" db="EMBL/GenBank/DDBJ databases">
        <authorList>
            <person name="Syromyatnikov M.Y."/>
            <person name="Popov V.N."/>
        </authorList>
    </citation>
    <scope>NUCLEOTIDE SEQUENCE [LARGE SCALE GENOMIC DNA]</scope>
</reference>
<dbReference type="PANTHER" id="PTHR45695:SF23">
    <property type="entry name" value="GALANIN-LIKE G-PROTEIN COUPLED RECEPTOR NPR-9"/>
    <property type="match status" value="1"/>
</dbReference>
<evidence type="ECO:0000313" key="15">
    <source>
        <dbReference type="EMBL" id="CRK97662.1"/>
    </source>
</evidence>
<feature type="transmembrane region" description="Helical" evidence="13">
    <location>
        <begin position="521"/>
        <end position="542"/>
    </location>
</feature>
<evidence type="ECO:0000313" key="16">
    <source>
        <dbReference type="Proteomes" id="UP000183832"/>
    </source>
</evidence>
<dbReference type="CDD" id="cd15096">
    <property type="entry name" value="7tmA_AstA_R_insect"/>
    <property type="match status" value="1"/>
</dbReference>
<evidence type="ECO:0000256" key="5">
    <source>
        <dbReference type="ARBA" id="ARBA00022989"/>
    </source>
</evidence>
<dbReference type="PROSITE" id="PS50262">
    <property type="entry name" value="G_PROTEIN_RECEP_F1_2"/>
    <property type="match status" value="1"/>
</dbReference>
<evidence type="ECO:0000256" key="6">
    <source>
        <dbReference type="ARBA" id="ARBA00023040"/>
    </source>
</evidence>
<evidence type="ECO:0000256" key="11">
    <source>
        <dbReference type="ARBA" id="ARBA00023224"/>
    </source>
</evidence>
<dbReference type="Gene3D" id="1.20.1070.10">
    <property type="entry name" value="Rhodopsin 7-helix transmembrane proteins"/>
    <property type="match status" value="1"/>
</dbReference>
<keyword evidence="5 13" id="KW-1133">Transmembrane helix</keyword>
<feature type="transmembrane region" description="Helical" evidence="13">
    <location>
        <begin position="377"/>
        <end position="398"/>
    </location>
</feature>
<evidence type="ECO:0000256" key="1">
    <source>
        <dbReference type="ARBA" id="ARBA00004651"/>
    </source>
</evidence>
<dbReference type="GO" id="GO:0005886">
    <property type="term" value="C:plasma membrane"/>
    <property type="evidence" value="ECO:0007669"/>
    <property type="project" value="UniProtKB-SubCell"/>
</dbReference>
<keyword evidence="6 12" id="KW-0297">G-protein coupled receptor</keyword>
<keyword evidence="16" id="KW-1185">Reference proteome</keyword>
<comment type="similarity">
    <text evidence="2 12">Belongs to the G-protein coupled receptor 1 family.</text>
</comment>
<dbReference type="InterPro" id="IPR000405">
    <property type="entry name" value="Galanin_rcpt"/>
</dbReference>
<protein>
    <submittedName>
        <fullName evidence="15">CLUMA_CG011047, isoform A</fullName>
    </submittedName>
</protein>
<dbReference type="InterPro" id="IPR000276">
    <property type="entry name" value="GPCR_Rhodpsn"/>
</dbReference>
<keyword evidence="8" id="KW-1015">Disulfide bond</keyword>
<dbReference type="PANTHER" id="PTHR45695">
    <property type="entry name" value="LEUCOKININ RECEPTOR-RELATED"/>
    <property type="match status" value="1"/>
</dbReference>
<keyword evidence="3" id="KW-1003">Cell membrane</keyword>
<dbReference type="InterPro" id="IPR017452">
    <property type="entry name" value="GPCR_Rhodpsn_7TM"/>
</dbReference>
<keyword evidence="10" id="KW-0325">Glycoprotein</keyword>
<dbReference type="SUPFAM" id="SSF81321">
    <property type="entry name" value="Family A G protein-coupled receptor-like"/>
    <property type="match status" value="1"/>
</dbReference>
<evidence type="ECO:0000256" key="3">
    <source>
        <dbReference type="ARBA" id="ARBA00022475"/>
    </source>
</evidence>
<dbReference type="STRING" id="568069.A0A1J1IF88"/>
<name>A0A1J1IF88_9DIPT</name>
<dbReference type="Pfam" id="PF00001">
    <property type="entry name" value="7tm_1"/>
    <property type="match status" value="1"/>
</dbReference>
<dbReference type="InterPro" id="IPR043957">
    <property type="entry name" value="Vanin_C"/>
</dbReference>
<dbReference type="OrthoDB" id="6076970at2759"/>
<keyword evidence="4 12" id="KW-0812">Transmembrane</keyword>
<dbReference type="PRINTS" id="PR00237">
    <property type="entry name" value="GPCRRHODOPSN"/>
</dbReference>
<dbReference type="AlphaFoldDB" id="A0A1J1IF88"/>
<dbReference type="Proteomes" id="UP000183832">
    <property type="component" value="Unassembled WGS sequence"/>
</dbReference>
<evidence type="ECO:0000256" key="8">
    <source>
        <dbReference type="ARBA" id="ARBA00023157"/>
    </source>
</evidence>
<proteinExistence type="inferred from homology"/>